<dbReference type="STRING" id="1641875.XM53_05330"/>
<keyword evidence="1 4" id="KW-0808">Transferase</keyword>
<dbReference type="PANTHER" id="PTHR43877:SF5">
    <property type="entry name" value="BLL8307 PROTEIN"/>
    <property type="match status" value="1"/>
</dbReference>
<comment type="caution">
    <text evidence="4">The sequence shown here is derived from an EMBL/GenBank/DDBJ whole genome shotgun (WGS) entry which is preliminary data.</text>
</comment>
<protein>
    <submittedName>
        <fullName evidence="4">Acetyltransferase</fullName>
    </submittedName>
</protein>
<evidence type="ECO:0000259" key="3">
    <source>
        <dbReference type="PROSITE" id="PS51186"/>
    </source>
</evidence>
<dbReference type="OrthoDB" id="9803233at2"/>
<proteinExistence type="predicted"/>
<organism evidence="4 5">
    <name type="scientific">Roseovarius atlanticus</name>
    <dbReference type="NCBI Taxonomy" id="1641875"/>
    <lineage>
        <taxon>Bacteria</taxon>
        <taxon>Pseudomonadati</taxon>
        <taxon>Pseudomonadota</taxon>
        <taxon>Alphaproteobacteria</taxon>
        <taxon>Rhodobacterales</taxon>
        <taxon>Roseobacteraceae</taxon>
        <taxon>Roseovarius</taxon>
    </lineage>
</organism>
<gene>
    <name evidence="4" type="ORF">XM53_05330</name>
</gene>
<dbReference type="PROSITE" id="PS51186">
    <property type="entry name" value="GNAT"/>
    <property type="match status" value="1"/>
</dbReference>
<evidence type="ECO:0000313" key="5">
    <source>
        <dbReference type="Proteomes" id="UP000051295"/>
    </source>
</evidence>
<dbReference type="PATRIC" id="fig|1641875.4.peg.3091"/>
<sequence length="157" mass="17088">MLIIEQANPKAPGPRALLEQSHAMMRALFPPEDNYFLDLEELRGAGICFLAARDGAETLGTGALAFKRGYAEIKSMFTSPAARGRGVGAAILRALEDEARGDDVPILRLETAEALDAAIRLYERHGFTRCGIFGDYRPNTTSVYMEKVLVPTTAQNG</sequence>
<keyword evidence="5" id="KW-1185">Reference proteome</keyword>
<dbReference type="PANTHER" id="PTHR43877">
    <property type="entry name" value="AMINOALKYLPHOSPHONATE N-ACETYLTRANSFERASE-RELATED-RELATED"/>
    <property type="match status" value="1"/>
</dbReference>
<dbReference type="InterPro" id="IPR050832">
    <property type="entry name" value="Bact_Acetyltransf"/>
</dbReference>
<dbReference type="Gene3D" id="3.40.630.30">
    <property type="match status" value="1"/>
</dbReference>
<accession>A0A0T5NYQ3</accession>
<dbReference type="Pfam" id="PF00583">
    <property type="entry name" value="Acetyltransf_1"/>
    <property type="match status" value="1"/>
</dbReference>
<keyword evidence="2" id="KW-0012">Acyltransferase</keyword>
<dbReference type="InterPro" id="IPR000182">
    <property type="entry name" value="GNAT_dom"/>
</dbReference>
<evidence type="ECO:0000313" key="4">
    <source>
        <dbReference type="EMBL" id="KRS13964.1"/>
    </source>
</evidence>
<dbReference type="SUPFAM" id="SSF55729">
    <property type="entry name" value="Acyl-CoA N-acyltransferases (Nat)"/>
    <property type="match status" value="1"/>
</dbReference>
<dbReference type="RefSeq" id="WP_057791008.1">
    <property type="nucleotide sequence ID" value="NZ_LAXJ01000003.1"/>
</dbReference>
<name>A0A0T5NYQ3_9RHOB</name>
<feature type="domain" description="N-acetyltransferase" evidence="3">
    <location>
        <begin position="2"/>
        <end position="150"/>
    </location>
</feature>
<reference evidence="4 5" key="1">
    <citation type="submission" date="2015-04" db="EMBL/GenBank/DDBJ databases">
        <title>The draft genome sequence of Roseovarius sp.R12b.</title>
        <authorList>
            <person name="Li G."/>
            <person name="Lai Q."/>
            <person name="Shao Z."/>
            <person name="Yan P."/>
        </authorList>
    </citation>
    <scope>NUCLEOTIDE SEQUENCE [LARGE SCALE GENOMIC DNA]</scope>
    <source>
        <strain evidence="4 5">R12B</strain>
    </source>
</reference>
<dbReference type="GO" id="GO:0016747">
    <property type="term" value="F:acyltransferase activity, transferring groups other than amino-acyl groups"/>
    <property type="evidence" value="ECO:0007669"/>
    <property type="project" value="InterPro"/>
</dbReference>
<dbReference type="Proteomes" id="UP000051295">
    <property type="component" value="Unassembled WGS sequence"/>
</dbReference>
<dbReference type="CDD" id="cd04301">
    <property type="entry name" value="NAT_SF"/>
    <property type="match status" value="1"/>
</dbReference>
<evidence type="ECO:0000256" key="2">
    <source>
        <dbReference type="ARBA" id="ARBA00023315"/>
    </source>
</evidence>
<dbReference type="InterPro" id="IPR016181">
    <property type="entry name" value="Acyl_CoA_acyltransferase"/>
</dbReference>
<evidence type="ECO:0000256" key="1">
    <source>
        <dbReference type="ARBA" id="ARBA00022679"/>
    </source>
</evidence>
<dbReference type="EMBL" id="LAXJ01000003">
    <property type="protein sequence ID" value="KRS13964.1"/>
    <property type="molecule type" value="Genomic_DNA"/>
</dbReference>
<dbReference type="AlphaFoldDB" id="A0A0T5NYQ3"/>